<feature type="domain" description="Nitroreductase" evidence="7">
    <location>
        <begin position="13"/>
        <end position="183"/>
    </location>
</feature>
<dbReference type="RefSeq" id="XP_013315335.1">
    <property type="nucleotide sequence ID" value="XM_013459881.1"/>
</dbReference>
<dbReference type="GO" id="GO:0034599">
    <property type="term" value="P:cellular response to oxidative stress"/>
    <property type="evidence" value="ECO:0007669"/>
    <property type="project" value="InterPro"/>
</dbReference>
<dbReference type="Proteomes" id="UP000054342">
    <property type="component" value="Unassembled WGS sequence"/>
</dbReference>
<evidence type="ECO:0000256" key="2">
    <source>
        <dbReference type="ARBA" id="ARBA00004496"/>
    </source>
</evidence>
<accession>A0A0D2BQE5</accession>
<dbReference type="SUPFAM" id="SSF55469">
    <property type="entry name" value="FMN-dependent nitroreductase-like"/>
    <property type="match status" value="1"/>
</dbReference>
<sequence length="199" mass="22291">MSSTSADALMSAVAERRSIYKLSNETTISKERIEELIQKVLLSTPSAFNTQSTRIVLLIGNEHRKLWDIVRAAVKPFVSGEQAQATEAKLASFQGSYGTIIFFEDPTAFNHLQAFKLYSDKFESWRDQTNGMHQVLLWTALNSEGMGANVQHYNPLIDDKVKETWSATIPSHWKLISQMVIGKPVDTASLDELDNRGKG</sequence>
<dbReference type="InterPro" id="IPR000415">
    <property type="entry name" value="Nitroreductase-like"/>
</dbReference>
<comment type="similarity">
    <text evidence="3">Belongs to the nitroreductase family.</text>
</comment>
<dbReference type="CDD" id="cd02140">
    <property type="entry name" value="Frm2-like"/>
    <property type="match status" value="1"/>
</dbReference>
<dbReference type="InterPro" id="IPR029479">
    <property type="entry name" value="Nitroreductase"/>
</dbReference>
<dbReference type="AlphaFoldDB" id="A0A0D2BQE5"/>
<name>A0A0D2BQE5_9EURO</name>
<dbReference type="GO" id="GO:0016491">
    <property type="term" value="F:oxidoreductase activity"/>
    <property type="evidence" value="ECO:0007669"/>
    <property type="project" value="UniProtKB-KW"/>
</dbReference>
<dbReference type="EMBL" id="KN847320">
    <property type="protein sequence ID" value="KIW54751.1"/>
    <property type="molecule type" value="Genomic_DNA"/>
</dbReference>
<evidence type="ECO:0000256" key="5">
    <source>
        <dbReference type="ARBA" id="ARBA00023002"/>
    </source>
</evidence>
<reference evidence="8 9" key="1">
    <citation type="submission" date="2015-01" db="EMBL/GenBank/DDBJ databases">
        <title>The Genome Sequence of Exophiala xenobiotica CBS118157.</title>
        <authorList>
            <consortium name="The Broad Institute Genomics Platform"/>
            <person name="Cuomo C."/>
            <person name="de Hoog S."/>
            <person name="Gorbushina A."/>
            <person name="Stielow B."/>
            <person name="Teixiera M."/>
            <person name="Abouelleil A."/>
            <person name="Chapman S.B."/>
            <person name="Priest M."/>
            <person name="Young S.K."/>
            <person name="Wortman J."/>
            <person name="Nusbaum C."/>
            <person name="Birren B."/>
        </authorList>
    </citation>
    <scope>NUCLEOTIDE SEQUENCE [LARGE SCALE GENOMIC DNA]</scope>
    <source>
        <strain evidence="8 9">CBS 118157</strain>
    </source>
</reference>
<comment type="subcellular location">
    <subcellularLocation>
        <location evidence="2">Cytoplasm</location>
    </subcellularLocation>
    <subcellularLocation>
        <location evidence="1">Nucleus</location>
    </subcellularLocation>
</comment>
<dbReference type="FunFam" id="3.40.109.10:FF:000001">
    <property type="entry name" value="Nitroreductase family"/>
    <property type="match status" value="1"/>
</dbReference>
<keyword evidence="5" id="KW-0560">Oxidoreductase</keyword>
<dbReference type="GeneID" id="25328996"/>
<evidence type="ECO:0000256" key="6">
    <source>
        <dbReference type="ARBA" id="ARBA00023242"/>
    </source>
</evidence>
<dbReference type="PANTHER" id="PTHR43035:SF1">
    <property type="entry name" value="FATTY ACID REPRESSION MUTANT PROTEIN 2-RELATED"/>
    <property type="match status" value="1"/>
</dbReference>
<protein>
    <recommendedName>
        <fullName evidence="7">Nitroreductase domain-containing protein</fullName>
    </recommendedName>
</protein>
<proteinExistence type="inferred from homology"/>
<evidence type="ECO:0000313" key="9">
    <source>
        <dbReference type="Proteomes" id="UP000054342"/>
    </source>
</evidence>
<gene>
    <name evidence="8" type="ORF">PV05_07088</name>
</gene>
<dbReference type="HOGENOM" id="CLU_073125_1_0_1"/>
<organism evidence="8 9">
    <name type="scientific">Exophiala xenobiotica</name>
    <dbReference type="NCBI Taxonomy" id="348802"/>
    <lineage>
        <taxon>Eukaryota</taxon>
        <taxon>Fungi</taxon>
        <taxon>Dikarya</taxon>
        <taxon>Ascomycota</taxon>
        <taxon>Pezizomycotina</taxon>
        <taxon>Eurotiomycetes</taxon>
        <taxon>Chaetothyriomycetidae</taxon>
        <taxon>Chaetothyriales</taxon>
        <taxon>Herpotrichiellaceae</taxon>
        <taxon>Exophiala</taxon>
    </lineage>
</organism>
<dbReference type="InterPro" id="IPR033877">
    <property type="entry name" value="Frm2/Hbn1"/>
</dbReference>
<dbReference type="PANTHER" id="PTHR43035">
    <property type="entry name" value="FATTY ACID REPRESSION MUTANT PROTEIN 2-RELATED"/>
    <property type="match status" value="1"/>
</dbReference>
<dbReference type="Pfam" id="PF00881">
    <property type="entry name" value="Nitroreductase"/>
    <property type="match status" value="1"/>
</dbReference>
<keyword evidence="6" id="KW-0539">Nucleus</keyword>
<evidence type="ECO:0000259" key="7">
    <source>
        <dbReference type="Pfam" id="PF00881"/>
    </source>
</evidence>
<dbReference type="GO" id="GO:0005737">
    <property type="term" value="C:cytoplasm"/>
    <property type="evidence" value="ECO:0007669"/>
    <property type="project" value="UniProtKB-SubCell"/>
</dbReference>
<keyword evidence="4" id="KW-0963">Cytoplasm</keyword>
<dbReference type="STRING" id="348802.A0A0D2BQE5"/>
<keyword evidence="9" id="KW-1185">Reference proteome</keyword>
<evidence type="ECO:0000256" key="4">
    <source>
        <dbReference type="ARBA" id="ARBA00022490"/>
    </source>
</evidence>
<dbReference type="GO" id="GO:0005634">
    <property type="term" value="C:nucleus"/>
    <property type="evidence" value="ECO:0007669"/>
    <property type="project" value="UniProtKB-SubCell"/>
</dbReference>
<evidence type="ECO:0000256" key="3">
    <source>
        <dbReference type="ARBA" id="ARBA00007118"/>
    </source>
</evidence>
<evidence type="ECO:0000256" key="1">
    <source>
        <dbReference type="ARBA" id="ARBA00004123"/>
    </source>
</evidence>
<dbReference type="OrthoDB" id="2138173at2759"/>
<evidence type="ECO:0000313" key="8">
    <source>
        <dbReference type="EMBL" id="KIW54751.1"/>
    </source>
</evidence>
<dbReference type="Gene3D" id="3.40.109.10">
    <property type="entry name" value="NADH Oxidase"/>
    <property type="match status" value="1"/>
</dbReference>